<keyword evidence="3" id="KW-1185">Reference proteome</keyword>
<feature type="transmembrane region" description="Helical" evidence="1">
    <location>
        <begin position="6"/>
        <end position="28"/>
    </location>
</feature>
<evidence type="ECO:0000313" key="2">
    <source>
        <dbReference type="EMBL" id="KJU81950.1"/>
    </source>
</evidence>
<gene>
    <name evidence="2" type="ORF">MBAV_005854</name>
</gene>
<feature type="transmembrane region" description="Helical" evidence="1">
    <location>
        <begin position="81"/>
        <end position="99"/>
    </location>
</feature>
<keyword evidence="1" id="KW-0812">Transmembrane</keyword>
<reference evidence="2 3" key="1">
    <citation type="submission" date="2015-02" db="EMBL/GenBank/DDBJ databases">
        <title>Single-cell genomics of uncultivated deep-branching MTB reveals a conserved set of magnetosome genes.</title>
        <authorList>
            <person name="Kolinko S."/>
            <person name="Richter M."/>
            <person name="Glockner F.O."/>
            <person name="Brachmann A."/>
            <person name="Schuler D."/>
        </authorList>
    </citation>
    <scope>NUCLEOTIDE SEQUENCE [LARGE SCALE GENOMIC DNA]</scope>
    <source>
        <strain evidence="2">TM-1</strain>
    </source>
</reference>
<keyword evidence="1" id="KW-1133">Transmembrane helix</keyword>
<feature type="transmembrane region" description="Helical" evidence="1">
    <location>
        <begin position="119"/>
        <end position="140"/>
    </location>
</feature>
<proteinExistence type="predicted"/>
<organism evidence="2 3">
    <name type="scientific">Candidatus Magnetobacterium bavaricum</name>
    <dbReference type="NCBI Taxonomy" id="29290"/>
    <lineage>
        <taxon>Bacteria</taxon>
        <taxon>Pseudomonadati</taxon>
        <taxon>Nitrospirota</taxon>
        <taxon>Thermodesulfovibrionia</taxon>
        <taxon>Thermodesulfovibrionales</taxon>
        <taxon>Candidatus Magnetobacteriaceae</taxon>
        <taxon>Candidatus Magnetobacterium</taxon>
    </lineage>
</organism>
<accession>A0A0F3GJ43</accession>
<sequence length="275" mass="31970">MFSRRLSILTGLLTCVIFMCTSCGLHFVHTSDEERFYKGERANIIDILRDSRDDMLNRDFDNALAKAYKAKKKSEDMNDHLMTMVSAAFINGIFVLMGDPGKYLMEVAKYNTKCIKEEGVQNCFYNILLIAYDIGSFNLYSDKRIIDIMRLFQLPDLDLLYKDDFIITDLLEAGEYRLANLYKSLFKSMRLLSKSIIDQDVENIIEYKRKVRNICDEILLIVNNKKSNIASDFMLKFIASFFKLYVVGMDKDIITYEKTARELAGIFDIMQESVY</sequence>
<evidence type="ECO:0000313" key="3">
    <source>
        <dbReference type="Proteomes" id="UP000033423"/>
    </source>
</evidence>
<name>A0A0F3GJ43_9BACT</name>
<evidence type="ECO:0000256" key="1">
    <source>
        <dbReference type="SAM" id="Phobius"/>
    </source>
</evidence>
<dbReference type="EMBL" id="LACI01002480">
    <property type="protein sequence ID" value="KJU81950.1"/>
    <property type="molecule type" value="Genomic_DNA"/>
</dbReference>
<dbReference type="Proteomes" id="UP000033423">
    <property type="component" value="Unassembled WGS sequence"/>
</dbReference>
<keyword evidence="1" id="KW-0472">Membrane</keyword>
<protein>
    <submittedName>
        <fullName evidence="2">Membrane protein</fullName>
    </submittedName>
</protein>
<dbReference type="AlphaFoldDB" id="A0A0F3GJ43"/>
<comment type="caution">
    <text evidence="2">The sequence shown here is derived from an EMBL/GenBank/DDBJ whole genome shotgun (WGS) entry which is preliminary data.</text>
</comment>